<proteinExistence type="inferred from homology"/>
<dbReference type="SMART" id="SM00439">
    <property type="entry name" value="BAH"/>
    <property type="match status" value="1"/>
</dbReference>
<keyword evidence="8" id="KW-1185">Reference proteome</keyword>
<dbReference type="AlphaFoldDB" id="A0A0L7KN17"/>
<evidence type="ECO:0000313" key="8">
    <source>
        <dbReference type="Proteomes" id="UP000037510"/>
    </source>
</evidence>
<feature type="non-terminal residue" evidence="7">
    <location>
        <position position="591"/>
    </location>
</feature>
<feature type="region of interest" description="Disordered" evidence="5">
    <location>
        <begin position="236"/>
        <end position="263"/>
    </location>
</feature>
<evidence type="ECO:0000256" key="4">
    <source>
        <dbReference type="RuleBase" id="RU365058"/>
    </source>
</evidence>
<feature type="domain" description="BAH" evidence="6">
    <location>
        <begin position="41"/>
        <end position="172"/>
    </location>
</feature>
<dbReference type="Proteomes" id="UP000037510">
    <property type="component" value="Unassembled WGS sequence"/>
</dbReference>
<keyword evidence="2 4" id="KW-0238">DNA-binding</keyword>
<dbReference type="InterPro" id="IPR001025">
    <property type="entry name" value="BAH_dom"/>
</dbReference>
<sequence length="591" mass="66530">MTRRRSKVVSKAVTWLSERIVDPNCLSSSFQHYEKFQFQNIVAEIGDFVLISNADAAEPDTEAGCDAARIVSLYEDSSNSNDPFRAKVQWYSRPSDLPGWTFNNMDPIDFYEKEVIEDHRPFNTDVSIETVFKRCSIMLSLTGDAEMFLPNPLHYICRYRLLSLSKRKVVIEPVMEEERRAIQLLSTPAKSTNYPKTAKTPTSLVKRMSRVSLSEQKNWSISKTDGTKLLLKRAILADRTEKDSPKKNTPRTPNKSISGSPKLVNKVNKNNIEEVLSMELKENSDDELPTLIIRQHVPTTPKRKTSIVKTNEETPKKVLLFENTENTPYSTTRSGRLTKHPVSYKDNETSPVKRTPRRARKVTESDDDFKPAPKTPKTPRTPKTPAVTPKRSVSRRIVSQMTPTLRNRAHSVEHVDEFVKENKSLPGRESQMDEILSFVRNKIIDGASGCMYISGVPGTGKTATVCLALSTLKEEVDLPEFQLVEVNGMRIAEPRQAYRSGSQTLGRGGRQQCYLWTSIMEWAAHNTALLTVLAVANTMDLPERALAARVASRLGLTRLTFPPYTHTQLQRIVATRLAGANVTPDAVQLIA</sequence>
<keyword evidence="4" id="KW-0067">ATP-binding</keyword>
<evidence type="ECO:0000313" key="7">
    <source>
        <dbReference type="EMBL" id="KOB64668.1"/>
    </source>
</evidence>
<feature type="compositionally biased region" description="Polar residues" evidence="5">
    <location>
        <begin position="250"/>
        <end position="259"/>
    </location>
</feature>
<comment type="caution">
    <text evidence="7">The sequence shown here is derived from an EMBL/GenBank/DDBJ whole genome shotgun (WGS) entry which is preliminary data.</text>
</comment>
<feature type="compositionally biased region" description="Polar residues" evidence="5">
    <location>
        <begin position="325"/>
        <end position="335"/>
    </location>
</feature>
<dbReference type="InterPro" id="IPR043151">
    <property type="entry name" value="BAH_sf"/>
</dbReference>
<feature type="compositionally biased region" description="Low complexity" evidence="5">
    <location>
        <begin position="381"/>
        <end position="391"/>
    </location>
</feature>
<dbReference type="PANTHER" id="PTHR10763:SF23">
    <property type="entry name" value="ORIGIN RECOGNITION COMPLEX SUBUNIT 1"/>
    <property type="match status" value="1"/>
</dbReference>
<keyword evidence="3 4" id="KW-0539">Nucleus</keyword>
<feature type="compositionally biased region" description="Basic and acidic residues" evidence="5">
    <location>
        <begin position="236"/>
        <end position="246"/>
    </location>
</feature>
<comment type="subunit">
    <text evidence="4">ORC is composed of six subunits.</text>
</comment>
<dbReference type="STRING" id="104452.A0A0L7KN17"/>
<accession>A0A0L7KN17</accession>
<dbReference type="PANTHER" id="PTHR10763">
    <property type="entry name" value="CELL DIVISION CONTROL PROTEIN 6-RELATED"/>
    <property type="match status" value="1"/>
</dbReference>
<dbReference type="InterPro" id="IPR050311">
    <property type="entry name" value="ORC1/CDC6"/>
</dbReference>
<comment type="function">
    <text evidence="4">Component of the origin recognition complex (ORC) that binds origins of replication. DNA-binding is ATP-dependent, however specific DNA sequences that define origins of replication have not been identified so far. ORC is required to assemble the pre-replication complex necessary to initiate DNA replication.</text>
</comment>
<evidence type="ECO:0000256" key="1">
    <source>
        <dbReference type="ARBA" id="ARBA00004123"/>
    </source>
</evidence>
<comment type="similarity">
    <text evidence="4">Belongs to the ORC1 family.</text>
</comment>
<dbReference type="GO" id="GO:0005664">
    <property type="term" value="C:nuclear origin of replication recognition complex"/>
    <property type="evidence" value="ECO:0007669"/>
    <property type="project" value="TreeGrafter"/>
</dbReference>
<keyword evidence="4" id="KW-0235">DNA replication</keyword>
<dbReference type="PROSITE" id="PS51038">
    <property type="entry name" value="BAH"/>
    <property type="match status" value="1"/>
</dbReference>
<dbReference type="EMBL" id="JTDY01008239">
    <property type="protein sequence ID" value="KOB64668.1"/>
    <property type="molecule type" value="Genomic_DNA"/>
</dbReference>
<feature type="region of interest" description="Disordered" evidence="5">
    <location>
        <begin position="325"/>
        <end position="393"/>
    </location>
</feature>
<feature type="compositionally biased region" description="Basic and acidic residues" evidence="5">
    <location>
        <begin position="361"/>
        <end position="371"/>
    </location>
</feature>
<dbReference type="GO" id="GO:0003682">
    <property type="term" value="F:chromatin binding"/>
    <property type="evidence" value="ECO:0007669"/>
    <property type="project" value="InterPro"/>
</dbReference>
<evidence type="ECO:0000256" key="2">
    <source>
        <dbReference type="ARBA" id="ARBA00023125"/>
    </source>
</evidence>
<gene>
    <name evidence="7" type="ORF">OBRU01_23855</name>
</gene>
<dbReference type="GO" id="GO:0005524">
    <property type="term" value="F:ATP binding"/>
    <property type="evidence" value="ECO:0007669"/>
    <property type="project" value="UniProtKB-KW"/>
</dbReference>
<dbReference type="SUPFAM" id="SSF52540">
    <property type="entry name" value="P-loop containing nucleoside triphosphate hydrolases"/>
    <property type="match status" value="1"/>
</dbReference>
<keyword evidence="4" id="KW-0547">Nucleotide-binding</keyword>
<dbReference type="Gene3D" id="2.30.30.490">
    <property type="match status" value="1"/>
</dbReference>
<dbReference type="GO" id="GO:0003688">
    <property type="term" value="F:DNA replication origin binding"/>
    <property type="evidence" value="ECO:0007669"/>
    <property type="project" value="TreeGrafter"/>
</dbReference>
<comment type="subcellular location">
    <subcellularLocation>
        <location evidence="1 4">Nucleus</location>
    </subcellularLocation>
</comment>
<organism evidence="7 8">
    <name type="scientific">Operophtera brumata</name>
    <name type="common">Winter moth</name>
    <name type="synonym">Phalaena brumata</name>
    <dbReference type="NCBI Taxonomy" id="104452"/>
    <lineage>
        <taxon>Eukaryota</taxon>
        <taxon>Metazoa</taxon>
        <taxon>Ecdysozoa</taxon>
        <taxon>Arthropoda</taxon>
        <taxon>Hexapoda</taxon>
        <taxon>Insecta</taxon>
        <taxon>Pterygota</taxon>
        <taxon>Neoptera</taxon>
        <taxon>Endopterygota</taxon>
        <taxon>Lepidoptera</taxon>
        <taxon>Glossata</taxon>
        <taxon>Ditrysia</taxon>
        <taxon>Geometroidea</taxon>
        <taxon>Geometridae</taxon>
        <taxon>Larentiinae</taxon>
        <taxon>Operophtera</taxon>
    </lineage>
</organism>
<evidence type="ECO:0000256" key="5">
    <source>
        <dbReference type="SAM" id="MobiDB-lite"/>
    </source>
</evidence>
<dbReference type="GO" id="GO:0033314">
    <property type="term" value="P:mitotic DNA replication checkpoint signaling"/>
    <property type="evidence" value="ECO:0007669"/>
    <property type="project" value="TreeGrafter"/>
</dbReference>
<reference evidence="7 8" key="1">
    <citation type="journal article" date="2015" name="Genome Biol. Evol.">
        <title>The genome of winter moth (Operophtera brumata) provides a genomic perspective on sexual dimorphism and phenology.</title>
        <authorList>
            <person name="Derks M.F."/>
            <person name="Smit S."/>
            <person name="Salis L."/>
            <person name="Schijlen E."/>
            <person name="Bossers A."/>
            <person name="Mateman C."/>
            <person name="Pijl A.S."/>
            <person name="de Ridder D."/>
            <person name="Groenen M.A."/>
            <person name="Visser M.E."/>
            <person name="Megens H.J."/>
        </authorList>
    </citation>
    <scope>NUCLEOTIDE SEQUENCE [LARGE SCALE GENOMIC DNA]</scope>
    <source>
        <strain evidence="7">WM2013NL</strain>
        <tissue evidence="7">Head and thorax</tissue>
    </source>
</reference>
<evidence type="ECO:0000256" key="3">
    <source>
        <dbReference type="ARBA" id="ARBA00023242"/>
    </source>
</evidence>
<evidence type="ECO:0000259" key="6">
    <source>
        <dbReference type="PROSITE" id="PS51038"/>
    </source>
</evidence>
<dbReference type="Gene3D" id="3.40.50.300">
    <property type="entry name" value="P-loop containing nucleotide triphosphate hydrolases"/>
    <property type="match status" value="2"/>
</dbReference>
<name>A0A0L7KN17_OPEBR</name>
<dbReference type="GO" id="GO:0006270">
    <property type="term" value="P:DNA replication initiation"/>
    <property type="evidence" value="ECO:0007669"/>
    <property type="project" value="TreeGrafter"/>
</dbReference>
<dbReference type="Pfam" id="PF01426">
    <property type="entry name" value="BAH"/>
    <property type="match status" value="1"/>
</dbReference>
<dbReference type="InterPro" id="IPR027417">
    <property type="entry name" value="P-loop_NTPase"/>
</dbReference>
<protein>
    <recommendedName>
        <fullName evidence="4">Origin recognition complex subunit 1</fullName>
    </recommendedName>
</protein>